<gene>
    <name evidence="3" type="ORF">HAX54_021464</name>
</gene>
<keyword evidence="2" id="KW-0539">Nucleus</keyword>
<evidence type="ECO:0000313" key="3">
    <source>
        <dbReference type="EMBL" id="MCD9637914.1"/>
    </source>
</evidence>
<comment type="caution">
    <text evidence="3">The sequence shown here is derived from an EMBL/GenBank/DDBJ whole genome shotgun (WGS) entry which is preliminary data.</text>
</comment>
<dbReference type="InterPro" id="IPR007015">
    <property type="entry name" value="DNA_pol_V/MYBBP1A"/>
</dbReference>
<keyword evidence="4" id="KW-1185">Reference proteome</keyword>
<evidence type="ECO:0000313" key="4">
    <source>
        <dbReference type="Proteomes" id="UP000823775"/>
    </source>
</evidence>
<organism evidence="3 4">
    <name type="scientific">Datura stramonium</name>
    <name type="common">Jimsonweed</name>
    <name type="synonym">Common thornapple</name>
    <dbReference type="NCBI Taxonomy" id="4076"/>
    <lineage>
        <taxon>Eukaryota</taxon>
        <taxon>Viridiplantae</taxon>
        <taxon>Streptophyta</taxon>
        <taxon>Embryophyta</taxon>
        <taxon>Tracheophyta</taxon>
        <taxon>Spermatophyta</taxon>
        <taxon>Magnoliopsida</taxon>
        <taxon>eudicotyledons</taxon>
        <taxon>Gunneridae</taxon>
        <taxon>Pentapetalae</taxon>
        <taxon>asterids</taxon>
        <taxon>lamiids</taxon>
        <taxon>Solanales</taxon>
        <taxon>Solanaceae</taxon>
        <taxon>Solanoideae</taxon>
        <taxon>Datureae</taxon>
        <taxon>Datura</taxon>
    </lineage>
</organism>
<dbReference type="Proteomes" id="UP000823775">
    <property type="component" value="Unassembled WGS sequence"/>
</dbReference>
<dbReference type="EMBL" id="JACEIK010002581">
    <property type="protein sequence ID" value="MCD9637914.1"/>
    <property type="molecule type" value="Genomic_DNA"/>
</dbReference>
<dbReference type="PANTHER" id="PTHR13213">
    <property type="entry name" value="MYB-BINDING PROTEIN 1A FAMILY MEMBER"/>
    <property type="match status" value="1"/>
</dbReference>
<dbReference type="PANTHER" id="PTHR13213:SF2">
    <property type="entry name" value="MYB-BINDING PROTEIN 1A"/>
    <property type="match status" value="1"/>
</dbReference>
<comment type="subcellular location">
    <subcellularLocation>
        <location evidence="1">Nucleus</location>
    </subcellularLocation>
</comment>
<evidence type="ECO:0000256" key="1">
    <source>
        <dbReference type="ARBA" id="ARBA00004123"/>
    </source>
</evidence>
<name>A0ABS8UV80_DATST</name>
<sequence>MLRLCSPVFTLEPQKCARQGFALGTTVLVGAVPYIKVDALLKLILELSEICSSMKGQDIRDCLLNLLSQLFWSWLTSSLLKLR</sequence>
<proteinExistence type="predicted"/>
<protein>
    <submittedName>
        <fullName evidence="3">Uncharacterized protein</fullName>
    </submittedName>
</protein>
<evidence type="ECO:0000256" key="2">
    <source>
        <dbReference type="ARBA" id="ARBA00023242"/>
    </source>
</evidence>
<reference evidence="3 4" key="1">
    <citation type="journal article" date="2021" name="BMC Genomics">
        <title>Datura genome reveals duplications of psychoactive alkaloid biosynthetic genes and high mutation rate following tissue culture.</title>
        <authorList>
            <person name="Rajewski A."/>
            <person name="Carter-House D."/>
            <person name="Stajich J."/>
            <person name="Litt A."/>
        </authorList>
    </citation>
    <scope>NUCLEOTIDE SEQUENCE [LARGE SCALE GENOMIC DNA]</scope>
    <source>
        <strain evidence="3">AR-01</strain>
    </source>
</reference>
<accession>A0ABS8UV80</accession>